<gene>
    <name evidence="5" type="ORF">BXZ70DRAFT_1077448</name>
</gene>
<proteinExistence type="predicted"/>
<feature type="compositionally biased region" description="Polar residues" evidence="2">
    <location>
        <begin position="483"/>
        <end position="493"/>
    </location>
</feature>
<feature type="compositionally biased region" description="Polar residues" evidence="2">
    <location>
        <begin position="669"/>
        <end position="678"/>
    </location>
</feature>
<evidence type="ECO:0000256" key="2">
    <source>
        <dbReference type="SAM" id="MobiDB-lite"/>
    </source>
</evidence>
<feature type="compositionally biased region" description="Low complexity" evidence="2">
    <location>
        <begin position="624"/>
        <end position="641"/>
    </location>
</feature>
<dbReference type="Pfam" id="PF00149">
    <property type="entry name" value="Metallophos"/>
    <property type="match status" value="1"/>
</dbReference>
<dbReference type="Gene3D" id="3.60.21.10">
    <property type="match status" value="1"/>
</dbReference>
<comment type="caution">
    <text evidence="5">The sequence shown here is derived from an EMBL/GenBank/DDBJ whole genome shotgun (WGS) entry which is preliminary data.</text>
</comment>
<dbReference type="GO" id="GO:0016787">
    <property type="term" value="F:hydrolase activity"/>
    <property type="evidence" value="ECO:0007669"/>
    <property type="project" value="InterPro"/>
</dbReference>
<feature type="region of interest" description="Disordered" evidence="2">
    <location>
        <begin position="44"/>
        <end position="77"/>
    </location>
</feature>
<evidence type="ECO:0000256" key="1">
    <source>
        <dbReference type="SAM" id="Coils"/>
    </source>
</evidence>
<reference evidence="5" key="1">
    <citation type="journal article" date="2021" name="New Phytol.">
        <title>Evolutionary innovations through gain and loss of genes in the ectomycorrhizal Boletales.</title>
        <authorList>
            <person name="Wu G."/>
            <person name="Miyauchi S."/>
            <person name="Morin E."/>
            <person name="Kuo A."/>
            <person name="Drula E."/>
            <person name="Varga T."/>
            <person name="Kohler A."/>
            <person name="Feng B."/>
            <person name="Cao Y."/>
            <person name="Lipzen A."/>
            <person name="Daum C."/>
            <person name="Hundley H."/>
            <person name="Pangilinan J."/>
            <person name="Johnson J."/>
            <person name="Barry K."/>
            <person name="LaButti K."/>
            <person name="Ng V."/>
            <person name="Ahrendt S."/>
            <person name="Min B."/>
            <person name="Choi I.G."/>
            <person name="Park H."/>
            <person name="Plett J.M."/>
            <person name="Magnuson J."/>
            <person name="Spatafora J.W."/>
            <person name="Nagy L.G."/>
            <person name="Henrissat B."/>
            <person name="Grigoriev I.V."/>
            <person name="Yang Z.L."/>
            <person name="Xu J."/>
            <person name="Martin F.M."/>
        </authorList>
    </citation>
    <scope>NUCLEOTIDE SEQUENCE</scope>
    <source>
        <strain evidence="5">KKN 215</strain>
    </source>
</reference>
<dbReference type="PANTHER" id="PTHR46546">
    <property type="entry name" value="SHEWANELLA-LIKE PROTEIN PHOSPHATASE 1"/>
    <property type="match status" value="1"/>
</dbReference>
<accession>A0A8K0UPP8</accession>
<evidence type="ECO:0000256" key="3">
    <source>
        <dbReference type="SAM" id="SignalP"/>
    </source>
</evidence>
<keyword evidence="3" id="KW-0732">Signal</keyword>
<dbReference type="CDD" id="cd07425">
    <property type="entry name" value="MPP_Shelphs"/>
    <property type="match status" value="1"/>
</dbReference>
<sequence>MPRIYQLFTLLVASVSLFLVLQALSARLSWPLAIHPDSEQVVLEHEGSPQVELATDSPASVHKPPTHAPHPSSVSTSPHFTRKIVAVGDLHGDLPNAQSVLQMAGVVDADGNWTGGVDFFVQTGDIIDRGDDTIKLYMYMDKLRAQAQAVGGTVLSHLGNHEWMNVIGDWRYVYPSEIKTFGSVAARQKMLSTGRIGKSWAANYTTASRLPLHPSLGPPNTDYDPSIASSLSHAAISFVHGGLAPTYPDLTPFPSRINELGHTLLRKLQAQDPPPAPHPPNAYPGLPHSATASEQRLYGNDGPLWYRGWALDPEDVACSRVDDVLQKTGTRRMIMGHTPDFQKIVSRCGGKIIIIDTGISHAYGGALSALSIEYSLSAAPELAVDGRQKVWVEREVVKALYVDGEVVLADDSRTVEAEVDYDIIWPDQEVHAHIGPSSTRTSSDKSVYYDAPLMHFFTGSRKPSTSSNRSSKLLKKRDEGSPISPSGTNSTIVPTHMPTPDPAHAAPDSDVAGPTPEPSVTIASTPVVNLQPQEGHASALDHPTSTSEAAAHARKRNSAASTNGVPSDSGYGSAGSNAHSRSKSLTTTRAAPTAIGETTNDDIEPIPVVWSGEEDEAAFNEQEASAAQVQRSHSRARSQSAWLPSRSVKGEDVKRSASVRSYRDRNGDQESLYTTPSGRRTPHRRTSLGGGSFAAGAGTVGPNADMDVDESFRLRSAAAEASLGKKEKLRLNKTEIKEGKRLAAVIKAESKAERKALDTVFRELADVQRMQKLAIKEEARSAVAHAKALRAFRKEELEFFAARAKYERAQADLRAQEDIRDSARQHAQEATELLQDKNREVEWFRAQKAADDRERELKLLKLAGKA</sequence>
<feature type="region of interest" description="Disordered" evidence="2">
    <location>
        <begin position="534"/>
        <end position="698"/>
    </location>
</feature>
<feature type="domain" description="Calcineurin-like phosphoesterase" evidence="4">
    <location>
        <begin position="83"/>
        <end position="339"/>
    </location>
</feature>
<dbReference type="PANTHER" id="PTHR46546:SF4">
    <property type="entry name" value="SHEWANELLA-LIKE PROTEIN PHOSPHATASE 1"/>
    <property type="match status" value="1"/>
</dbReference>
<evidence type="ECO:0000313" key="6">
    <source>
        <dbReference type="Proteomes" id="UP000813824"/>
    </source>
</evidence>
<feature type="region of interest" description="Disordered" evidence="2">
    <location>
        <begin position="269"/>
        <end position="289"/>
    </location>
</feature>
<feature type="coiled-coil region" evidence="1">
    <location>
        <begin position="806"/>
        <end position="840"/>
    </location>
</feature>
<feature type="region of interest" description="Disordered" evidence="2">
    <location>
        <begin position="459"/>
        <end position="522"/>
    </location>
</feature>
<protein>
    <recommendedName>
        <fullName evidence="4">Calcineurin-like phosphoesterase domain-containing protein</fullName>
    </recommendedName>
</protein>
<name>A0A8K0UPP8_9AGAR</name>
<keyword evidence="6" id="KW-1185">Reference proteome</keyword>
<dbReference type="InterPro" id="IPR041787">
    <property type="entry name" value="MPP_Shelphs"/>
</dbReference>
<dbReference type="InterPro" id="IPR004843">
    <property type="entry name" value="Calcineurin-like_PHP"/>
</dbReference>
<feature type="compositionally biased region" description="Pro residues" evidence="2">
    <location>
        <begin position="272"/>
        <end position="282"/>
    </location>
</feature>
<dbReference type="Proteomes" id="UP000813824">
    <property type="component" value="Unassembled WGS sequence"/>
</dbReference>
<dbReference type="AlphaFoldDB" id="A0A8K0UPP8"/>
<dbReference type="InterPro" id="IPR029052">
    <property type="entry name" value="Metallo-depent_PP-like"/>
</dbReference>
<feature type="compositionally biased region" description="Polar residues" evidence="2">
    <location>
        <begin position="574"/>
        <end position="590"/>
    </location>
</feature>
<dbReference type="OrthoDB" id="5976022at2759"/>
<keyword evidence="1" id="KW-0175">Coiled coil</keyword>
<organism evidence="5 6">
    <name type="scientific">Cristinia sonorae</name>
    <dbReference type="NCBI Taxonomy" id="1940300"/>
    <lineage>
        <taxon>Eukaryota</taxon>
        <taxon>Fungi</taxon>
        <taxon>Dikarya</taxon>
        <taxon>Basidiomycota</taxon>
        <taxon>Agaricomycotina</taxon>
        <taxon>Agaricomycetes</taxon>
        <taxon>Agaricomycetidae</taxon>
        <taxon>Agaricales</taxon>
        <taxon>Pleurotineae</taxon>
        <taxon>Stephanosporaceae</taxon>
        <taxon>Cristinia</taxon>
    </lineage>
</organism>
<feature type="signal peptide" evidence="3">
    <location>
        <begin position="1"/>
        <end position="25"/>
    </location>
</feature>
<feature type="compositionally biased region" description="Basic and acidic residues" evidence="2">
    <location>
        <begin position="648"/>
        <end position="668"/>
    </location>
</feature>
<feature type="chain" id="PRO_5035439904" description="Calcineurin-like phosphoesterase domain-containing protein" evidence="3">
    <location>
        <begin position="26"/>
        <end position="866"/>
    </location>
</feature>
<feature type="compositionally biased region" description="Low complexity" evidence="2">
    <location>
        <begin position="460"/>
        <end position="471"/>
    </location>
</feature>
<dbReference type="EMBL" id="JAEVFJ010000014">
    <property type="protein sequence ID" value="KAH8100831.1"/>
    <property type="molecule type" value="Genomic_DNA"/>
</dbReference>
<dbReference type="SUPFAM" id="SSF56300">
    <property type="entry name" value="Metallo-dependent phosphatases"/>
    <property type="match status" value="1"/>
</dbReference>
<evidence type="ECO:0000313" key="5">
    <source>
        <dbReference type="EMBL" id="KAH8100831.1"/>
    </source>
</evidence>
<evidence type="ECO:0000259" key="4">
    <source>
        <dbReference type="Pfam" id="PF00149"/>
    </source>
</evidence>